<reference evidence="2 3" key="1">
    <citation type="submission" date="2020-08" db="EMBL/GenBank/DDBJ databases">
        <authorList>
            <person name="Sun Q."/>
            <person name="Inoue M."/>
        </authorList>
    </citation>
    <scope>NUCLEOTIDE SEQUENCE [LARGE SCALE GENOMIC DNA]</scope>
    <source>
        <strain evidence="2 3">CCM 8938</strain>
    </source>
</reference>
<gene>
    <name evidence="2" type="ORF">H7U22_00005</name>
</gene>
<name>A0ABR7KL30_9SPHI</name>
<accession>A0ABR7KL30</accession>
<evidence type="ECO:0000313" key="2">
    <source>
        <dbReference type="EMBL" id="MBC6108792.1"/>
    </source>
</evidence>
<feature type="non-terminal residue" evidence="2">
    <location>
        <position position="1"/>
    </location>
</feature>
<evidence type="ECO:0000313" key="3">
    <source>
        <dbReference type="Proteomes" id="UP000652755"/>
    </source>
</evidence>
<sequence>ETPSYLKKYPMGEISVNTINGIESFDLHKDTTQWLYYCDFDKMIIRAKVSSEATPIYENSFELGYGQEWIYKPETKTINSLKCQLAEDTANQWKIWFCPDIQNSINLSGIFNLPGLVVQADFLPFNEHYQLISYDTQSAICDAVFEPKEFKQVKKDTRVLKSYHGKPGKKTKLEKQQEILKQ</sequence>
<proteinExistence type="predicted"/>
<evidence type="ECO:0000256" key="1">
    <source>
        <dbReference type="SAM" id="MobiDB-lite"/>
    </source>
</evidence>
<feature type="region of interest" description="Disordered" evidence="1">
    <location>
        <begin position="163"/>
        <end position="182"/>
    </location>
</feature>
<protein>
    <recommendedName>
        <fullName evidence="4">GLPGLI family protein</fullName>
    </recommendedName>
</protein>
<evidence type="ECO:0008006" key="4">
    <source>
        <dbReference type="Google" id="ProtNLM"/>
    </source>
</evidence>
<feature type="compositionally biased region" description="Basic and acidic residues" evidence="1">
    <location>
        <begin position="171"/>
        <end position="182"/>
    </location>
</feature>
<comment type="caution">
    <text evidence="2">The sequence shown here is derived from an EMBL/GenBank/DDBJ whole genome shotgun (WGS) entry which is preliminary data.</text>
</comment>
<dbReference type="Proteomes" id="UP000652755">
    <property type="component" value="Unassembled WGS sequence"/>
</dbReference>
<keyword evidence="3" id="KW-1185">Reference proteome</keyword>
<dbReference type="RefSeq" id="WP_222621768.1">
    <property type="nucleotide sequence ID" value="NZ_JACRYL010000001.1"/>
</dbReference>
<dbReference type="EMBL" id="JACRYL010000001">
    <property type="protein sequence ID" value="MBC6108792.1"/>
    <property type="molecule type" value="Genomic_DNA"/>
</dbReference>
<organism evidence="2 3">
    <name type="scientific">Pedobacter fastidiosus</name>
    <dbReference type="NCBI Taxonomy" id="2765361"/>
    <lineage>
        <taxon>Bacteria</taxon>
        <taxon>Pseudomonadati</taxon>
        <taxon>Bacteroidota</taxon>
        <taxon>Sphingobacteriia</taxon>
        <taxon>Sphingobacteriales</taxon>
        <taxon>Sphingobacteriaceae</taxon>
        <taxon>Pedobacter</taxon>
    </lineage>
</organism>